<protein>
    <submittedName>
        <fullName evidence="4">Uncharacterized protein</fullName>
    </submittedName>
</protein>
<accession>A0A8S1FA61</accession>
<dbReference type="CDD" id="cd06886">
    <property type="entry name" value="PX_SNX27"/>
    <property type="match status" value="1"/>
</dbReference>
<feature type="region of interest" description="Disordered" evidence="1">
    <location>
        <begin position="1"/>
        <end position="35"/>
    </location>
</feature>
<sequence>MMQSYDYDSDESQAMSDEQGASSSTNCTFPRSSPSSSILFNPHPHVVKIIKTNTGFGFNVKGQVSEGGQLRSLNGKLYAPLQHVSAVLHKGAADVAGLRKGDRILEVNGTSVEGSTHRKVVDLIKSGGDTLTMIVISVNDADADRYDYCEESSITYANDYSESRSLPISVPSYNTINDGIERFVVFNIHMAGRHLGSRRYSEFVELHNMLKKHFYDFCFPPLPGKWPFKLSDQQLDARRRGLEQYLEKICSVRVIAESDIVQHFLMDCDPMCEVEIRALFPDGVPMSIRTRRSVSASLFFSLIQRKLQMSREVSSAIAIFEVLDTSFERKVMDSESVHDIYTHNYSSASSSCLVLRKFIFDTERERALCRRDVHFKHFCYRQALADIKHGKVVSNKKNYQLKALQNEENMDQLLEVARAMEGYNQVTFPPAIFAHRNRRETVETSLLIDWARVVDFRVCEDGASFSFDYEKDVETRKLKTIYLETPFAEYMAECFAEVQFEYQMMKYQVETQPLPYATIVLHCFKYPAKGVLGLLIGNKKDSMITVTGCVPICHESTPLAPSLELATTIVHAKHGNSLVGVYFSNPGCRDPSLNPYATRLADRISVVTNSPAILIEVMNERLASECYEDRLIPFEKDGDTWKPAKNIFNGSNILEGLQAVINAKLYRDLIDFENHLDNPENDFYNTILGKKILQVSEFRA</sequence>
<dbReference type="InterPro" id="IPR001683">
    <property type="entry name" value="PX_dom"/>
</dbReference>
<comment type="caution">
    <text evidence="4">The sequence shown here is derived from an EMBL/GenBank/DDBJ whole genome shotgun (WGS) entry which is preliminary data.</text>
</comment>
<dbReference type="PANTHER" id="PTHR12431:SF19">
    <property type="entry name" value="SORTING NEXIN-27"/>
    <property type="match status" value="1"/>
</dbReference>
<dbReference type="CDD" id="cd08060">
    <property type="entry name" value="MPN_UPF0172"/>
    <property type="match status" value="1"/>
</dbReference>
<dbReference type="SUPFAM" id="SSF64268">
    <property type="entry name" value="PX domain"/>
    <property type="match status" value="1"/>
</dbReference>
<dbReference type="GO" id="GO:0072546">
    <property type="term" value="C:EMC complex"/>
    <property type="evidence" value="ECO:0007669"/>
    <property type="project" value="InterPro"/>
</dbReference>
<dbReference type="Gene3D" id="2.30.42.10">
    <property type="match status" value="1"/>
</dbReference>
<dbReference type="EMBL" id="CADEPM010000006">
    <property type="protein sequence ID" value="CAB3408034.1"/>
    <property type="molecule type" value="Genomic_DNA"/>
</dbReference>
<dbReference type="InterPro" id="IPR037833">
    <property type="entry name" value="SNX27_PX"/>
</dbReference>
<dbReference type="Gene3D" id="3.10.20.90">
    <property type="entry name" value="Phosphatidylinositol 3-kinase Catalytic Subunit, Chain A, domain 1"/>
    <property type="match status" value="1"/>
</dbReference>
<dbReference type="GO" id="GO:0006886">
    <property type="term" value="P:intracellular protein transport"/>
    <property type="evidence" value="ECO:0007669"/>
    <property type="project" value="TreeGrafter"/>
</dbReference>
<dbReference type="Gene3D" id="3.30.1520.10">
    <property type="entry name" value="Phox-like domain"/>
    <property type="match status" value="1"/>
</dbReference>
<dbReference type="OrthoDB" id="10036828at2759"/>
<reference evidence="4 5" key="1">
    <citation type="submission" date="2020-04" db="EMBL/GenBank/DDBJ databases">
        <authorList>
            <person name="Laetsch R D."/>
            <person name="Stevens L."/>
            <person name="Kumar S."/>
            <person name="Blaxter L. M."/>
        </authorList>
    </citation>
    <scope>NUCLEOTIDE SEQUENCE [LARGE SCALE GENOMIC DNA]</scope>
</reference>
<gene>
    <name evidence="4" type="ORF">CBOVIS_LOCUS9869</name>
</gene>
<feature type="domain" description="PDZ" evidence="2">
    <location>
        <begin position="46"/>
        <end position="139"/>
    </location>
</feature>
<dbReference type="PROSITE" id="PS50195">
    <property type="entry name" value="PX"/>
    <property type="match status" value="1"/>
</dbReference>
<dbReference type="InterPro" id="IPR036034">
    <property type="entry name" value="PDZ_sf"/>
</dbReference>
<dbReference type="AlphaFoldDB" id="A0A8S1FA61"/>
<feature type="domain" description="PX" evidence="3">
    <location>
        <begin position="164"/>
        <end position="272"/>
    </location>
</feature>
<dbReference type="Pfam" id="PF00787">
    <property type="entry name" value="PX"/>
    <property type="match status" value="1"/>
</dbReference>
<evidence type="ECO:0000259" key="2">
    <source>
        <dbReference type="PROSITE" id="PS50106"/>
    </source>
</evidence>
<dbReference type="SUPFAM" id="SSF50156">
    <property type="entry name" value="PDZ domain-like"/>
    <property type="match status" value="1"/>
</dbReference>
<dbReference type="GO" id="GO:0032266">
    <property type="term" value="F:phosphatidylinositol-3-phosphate binding"/>
    <property type="evidence" value="ECO:0007669"/>
    <property type="project" value="InterPro"/>
</dbReference>
<dbReference type="GO" id="GO:0005769">
    <property type="term" value="C:early endosome"/>
    <property type="evidence" value="ECO:0007669"/>
    <property type="project" value="TreeGrafter"/>
</dbReference>
<feature type="compositionally biased region" description="Polar residues" evidence="1">
    <location>
        <begin position="12"/>
        <end position="35"/>
    </location>
</feature>
<name>A0A8S1FA61_9PELO</name>
<dbReference type="Pfam" id="PF03665">
    <property type="entry name" value="UPF0172"/>
    <property type="match status" value="1"/>
</dbReference>
<dbReference type="PANTHER" id="PTHR12431">
    <property type="entry name" value="SORTING NEXIN 17 AND 27"/>
    <property type="match status" value="1"/>
</dbReference>
<proteinExistence type="predicted"/>
<dbReference type="Pfam" id="PF00595">
    <property type="entry name" value="PDZ"/>
    <property type="match status" value="1"/>
</dbReference>
<dbReference type="CDD" id="cd23070">
    <property type="entry name" value="PDZ_SNX27-like"/>
    <property type="match status" value="1"/>
</dbReference>
<organism evidence="4 5">
    <name type="scientific">Caenorhabditis bovis</name>
    <dbReference type="NCBI Taxonomy" id="2654633"/>
    <lineage>
        <taxon>Eukaryota</taxon>
        <taxon>Metazoa</taxon>
        <taxon>Ecdysozoa</taxon>
        <taxon>Nematoda</taxon>
        <taxon>Chromadorea</taxon>
        <taxon>Rhabditida</taxon>
        <taxon>Rhabditina</taxon>
        <taxon>Rhabditomorpha</taxon>
        <taxon>Rhabditoidea</taxon>
        <taxon>Rhabditidae</taxon>
        <taxon>Peloderinae</taxon>
        <taxon>Caenorhabditis</taxon>
    </lineage>
</organism>
<evidence type="ECO:0000313" key="4">
    <source>
        <dbReference type="EMBL" id="CAB3408034.1"/>
    </source>
</evidence>
<dbReference type="PROSITE" id="PS50106">
    <property type="entry name" value="PDZ"/>
    <property type="match status" value="1"/>
</dbReference>
<dbReference type="Proteomes" id="UP000494206">
    <property type="component" value="Unassembled WGS sequence"/>
</dbReference>
<evidence type="ECO:0000259" key="3">
    <source>
        <dbReference type="PROSITE" id="PS50195"/>
    </source>
</evidence>
<dbReference type="FunFam" id="3.30.1520.10:FF:000003">
    <property type="entry name" value="sorting nexin-27 isoform X2"/>
    <property type="match status" value="1"/>
</dbReference>
<dbReference type="InterPro" id="IPR036871">
    <property type="entry name" value="PX_dom_sf"/>
</dbReference>
<evidence type="ECO:0000313" key="5">
    <source>
        <dbReference type="Proteomes" id="UP000494206"/>
    </source>
</evidence>
<dbReference type="Gene3D" id="1.20.80.60">
    <property type="match status" value="1"/>
</dbReference>
<dbReference type="SMART" id="SM00228">
    <property type="entry name" value="PDZ"/>
    <property type="match status" value="1"/>
</dbReference>
<dbReference type="GO" id="GO:0032456">
    <property type="term" value="P:endocytic recycling"/>
    <property type="evidence" value="ECO:0007669"/>
    <property type="project" value="TreeGrafter"/>
</dbReference>
<evidence type="ECO:0000256" key="1">
    <source>
        <dbReference type="SAM" id="MobiDB-lite"/>
    </source>
</evidence>
<dbReference type="InterPro" id="IPR005366">
    <property type="entry name" value="EMC8/9"/>
</dbReference>
<keyword evidence="5" id="KW-1185">Reference proteome</keyword>
<dbReference type="FunFam" id="2.30.42.10:FF:000061">
    <property type="entry name" value="sorting nexin-27 isoform X2"/>
    <property type="match status" value="1"/>
</dbReference>
<dbReference type="InterPro" id="IPR001478">
    <property type="entry name" value="PDZ"/>
</dbReference>
<dbReference type="SMART" id="SM00312">
    <property type="entry name" value="PX"/>
    <property type="match status" value="1"/>
</dbReference>